<dbReference type="InterPro" id="IPR036188">
    <property type="entry name" value="FAD/NAD-bd_sf"/>
</dbReference>
<dbReference type="SUPFAM" id="SSF51905">
    <property type="entry name" value="FAD/NAD(P)-binding domain"/>
    <property type="match status" value="2"/>
</dbReference>
<proteinExistence type="predicted"/>
<accession>A0ABV1W1Y6</accession>
<dbReference type="EMBL" id="JBEPCU010000205">
    <property type="protein sequence ID" value="MER6978205.1"/>
    <property type="molecule type" value="Genomic_DNA"/>
</dbReference>
<dbReference type="InterPro" id="IPR023753">
    <property type="entry name" value="FAD/NAD-binding_dom"/>
</dbReference>
<dbReference type="Gene3D" id="3.50.50.60">
    <property type="entry name" value="FAD/NAD(P)-binding domain"/>
    <property type="match status" value="1"/>
</dbReference>
<dbReference type="Pfam" id="PF07992">
    <property type="entry name" value="Pyr_redox_2"/>
    <property type="match status" value="1"/>
</dbReference>
<reference evidence="3 4" key="1">
    <citation type="submission" date="2024-06" db="EMBL/GenBank/DDBJ databases">
        <title>The Natural Products Discovery Center: Release of the First 8490 Sequenced Strains for Exploring Actinobacteria Biosynthetic Diversity.</title>
        <authorList>
            <person name="Kalkreuter E."/>
            <person name="Kautsar S.A."/>
            <person name="Yang D."/>
            <person name="Bader C.D."/>
            <person name="Teijaro C.N."/>
            <person name="Fluegel L."/>
            <person name="Davis C.M."/>
            <person name="Simpson J.R."/>
            <person name="Lauterbach L."/>
            <person name="Steele A.D."/>
            <person name="Gui C."/>
            <person name="Meng S."/>
            <person name="Li G."/>
            <person name="Viehrig K."/>
            <person name="Ye F."/>
            <person name="Su P."/>
            <person name="Kiefer A.F."/>
            <person name="Nichols A."/>
            <person name="Cepeda A.J."/>
            <person name="Yan W."/>
            <person name="Fan B."/>
            <person name="Jiang Y."/>
            <person name="Adhikari A."/>
            <person name="Zheng C.-J."/>
            <person name="Schuster L."/>
            <person name="Cowan T.M."/>
            <person name="Smanski M.J."/>
            <person name="Chevrette M.G."/>
            <person name="De Carvalho L.P.S."/>
            <person name="Shen B."/>
        </authorList>
    </citation>
    <scope>NUCLEOTIDE SEQUENCE [LARGE SCALE GENOMIC DNA]</scope>
    <source>
        <strain evidence="3 4">NPDC000634</strain>
    </source>
</reference>
<dbReference type="PANTHER" id="PTHR43539">
    <property type="entry name" value="FLAVIN-BINDING MONOOXYGENASE-LIKE PROTEIN (AFU_ORTHOLOGUE AFUA_4G09220)"/>
    <property type="match status" value="1"/>
</dbReference>
<dbReference type="GO" id="GO:0016491">
    <property type="term" value="F:oxidoreductase activity"/>
    <property type="evidence" value="ECO:0007669"/>
    <property type="project" value="UniProtKB-KW"/>
</dbReference>
<feature type="non-terminal residue" evidence="3">
    <location>
        <position position="1"/>
    </location>
</feature>
<gene>
    <name evidence="3" type="ORF">ABT317_14610</name>
</gene>
<comment type="caution">
    <text evidence="3">The sequence shown here is derived from an EMBL/GenBank/DDBJ whole genome shotgun (WGS) entry which is preliminary data.</text>
</comment>
<name>A0ABV1W1Y6_9ACTN</name>
<dbReference type="Proteomes" id="UP001458415">
    <property type="component" value="Unassembled WGS sequence"/>
</dbReference>
<evidence type="ECO:0000313" key="4">
    <source>
        <dbReference type="Proteomes" id="UP001458415"/>
    </source>
</evidence>
<evidence type="ECO:0000259" key="2">
    <source>
        <dbReference type="Pfam" id="PF07992"/>
    </source>
</evidence>
<evidence type="ECO:0000256" key="1">
    <source>
        <dbReference type="ARBA" id="ARBA00023002"/>
    </source>
</evidence>
<organism evidence="3 4">
    <name type="scientific">Streptomyces carpinensis</name>
    <dbReference type="NCBI Taxonomy" id="66369"/>
    <lineage>
        <taxon>Bacteria</taxon>
        <taxon>Bacillati</taxon>
        <taxon>Actinomycetota</taxon>
        <taxon>Actinomycetes</taxon>
        <taxon>Kitasatosporales</taxon>
        <taxon>Streptomycetaceae</taxon>
        <taxon>Streptomyces</taxon>
    </lineage>
</organism>
<dbReference type="PRINTS" id="PR00411">
    <property type="entry name" value="PNDRDTASEI"/>
</dbReference>
<keyword evidence="1 3" id="KW-0560">Oxidoreductase</keyword>
<dbReference type="PANTHER" id="PTHR43539:SF68">
    <property type="entry name" value="FLAVIN-BINDING MONOOXYGENASE-LIKE PROTEIN (AFU_ORTHOLOGUE AFUA_4G09220)"/>
    <property type="match status" value="1"/>
</dbReference>
<evidence type="ECO:0000313" key="3">
    <source>
        <dbReference type="EMBL" id="MER6978205.1"/>
    </source>
</evidence>
<dbReference type="InterPro" id="IPR050982">
    <property type="entry name" value="Auxin_biosynth/cation_transpt"/>
</dbReference>
<sequence>DLLALSWDFRNGVGRDEIIALLGGEDTAAPRELAVRAGTEPTTTEDSAEAFLTFSNAMGNGNGYVYLARNGEGAWEASAFVLVLDAIDSHTERVGADRPAGRVHGPRFDRASWAEQRDPEFMNGDPAVVILGAGHNGLMLAARLGALGIRALIVEQNDRVGDNWRKRYSSLALHTPLESDTFPYLPFPPTWPKFTPKDKLADFLECYATLLDLNVWTGSRVEKVGFDETTRTWGMDVVRPDGTRRHLAPRHFVFATGINAEPRLPELRGRDEFEGTLIHAVDYKGHQGWRGKKAIVVGSGVSGHDLAQDLAEHGADVTMIQRSGTLVMNTETFHQVMHGNHVSGRYAVEDADLVNAATPMGALPEYFGAQQRETANAADRELLESLTAAGFELNDGPGGQGALGLIYGLNGTGYYYNAGASELIADGTIALEHGSVERLTATGVQLADGRVLDGDLVIFATGYNGAPTIVRHVLGDDIADQLGAFADVGEDREYGLLWRDCGIDRLWLMISLSVGDGRFYSKLLALQIAAQEAETSAK</sequence>
<keyword evidence="4" id="KW-1185">Reference proteome</keyword>
<dbReference type="EC" id="1.14.13.-" evidence="3"/>
<protein>
    <submittedName>
        <fullName evidence="3">NAD(P)/FAD-dependent oxidoreductase</fullName>
        <ecNumber evidence="3">1.14.13.-</ecNumber>
    </submittedName>
</protein>
<feature type="domain" description="FAD/NAD(P)-binding" evidence="2">
    <location>
        <begin position="127"/>
        <end position="328"/>
    </location>
</feature>